<dbReference type="GO" id="GO:0004015">
    <property type="term" value="F:adenosylmethionine-8-amino-7-oxononanoate transaminase activity"/>
    <property type="evidence" value="ECO:0007669"/>
    <property type="project" value="UniProtKB-EC"/>
</dbReference>
<feature type="binding site" evidence="10">
    <location>
        <position position="539"/>
    </location>
    <ligand>
        <name>Mg(2+)</name>
        <dbReference type="ChEBI" id="CHEBI:18420"/>
    </ligand>
</feature>
<keyword evidence="4" id="KW-0808">Transferase</keyword>
<dbReference type="FunFam" id="3.40.640.10:FF:000041">
    <property type="entry name" value="Adenosylmethionine-8-amino-7-oxononanoate aminotransferase"/>
    <property type="match status" value="1"/>
</dbReference>
<comment type="pathway">
    <text evidence="2">Cofactor biosynthesis; biotin biosynthesis; 7,8-diaminononanoate from 8-amino-7-oxononanoate (SAM route): step 1/1.</text>
</comment>
<dbReference type="Gene3D" id="3.90.1150.10">
    <property type="entry name" value="Aspartate Aminotransferase, domain 1"/>
    <property type="match status" value="1"/>
</dbReference>
<evidence type="ECO:0000256" key="3">
    <source>
        <dbReference type="ARBA" id="ARBA00022576"/>
    </source>
</evidence>
<dbReference type="EMBL" id="BJHX01000001">
    <property type="protein sequence ID" value="GDY67369.1"/>
    <property type="molecule type" value="Genomic_DNA"/>
</dbReference>
<comment type="caution">
    <text evidence="10">Lacks conserved residue(s) required for the propagation of feature annotation.</text>
</comment>
<feature type="binding site" evidence="10">
    <location>
        <position position="471"/>
    </location>
    <ligand>
        <name>substrate</name>
    </ligand>
</feature>
<feature type="binding site" evidence="10">
    <location>
        <position position="446"/>
    </location>
    <ligand>
        <name>Mg(2+)</name>
        <dbReference type="ChEBI" id="CHEBI:18420"/>
    </ligand>
</feature>
<feature type="binding site" evidence="10">
    <location>
        <begin position="630"/>
        <end position="632"/>
    </location>
    <ligand>
        <name>ATP</name>
        <dbReference type="ChEBI" id="CHEBI:30616"/>
    </ligand>
</feature>
<reference evidence="12 13" key="1">
    <citation type="submission" date="2019-04" db="EMBL/GenBank/DDBJ databases">
        <title>Draft genome sequences of Streptomyces avermitilis NBRC 14893.</title>
        <authorList>
            <person name="Komaki H."/>
            <person name="Tamura T."/>
            <person name="Hosoyama A."/>
        </authorList>
    </citation>
    <scope>NUCLEOTIDE SEQUENCE [LARGE SCALE GENOMIC DNA]</scope>
    <source>
        <strain evidence="12 13">NBRC 14893</strain>
    </source>
</reference>
<evidence type="ECO:0000313" key="13">
    <source>
        <dbReference type="Proteomes" id="UP000302139"/>
    </source>
</evidence>
<evidence type="ECO:0000256" key="9">
    <source>
        <dbReference type="ARBA" id="ARBA00060970"/>
    </source>
</evidence>
<comment type="function">
    <text evidence="10">Catalyzes a mechanistically unusual reaction, the ATP-dependent insertion of CO2 between the N7 and N8 nitrogen atoms of 7,8-diaminopelargonic acid (DAPA, also called 7,8-diammoniononanoate) to form a ureido ring.</text>
</comment>
<dbReference type="EC" id="6.3.3.3" evidence="10"/>
<keyword evidence="3" id="KW-0032">Aminotransferase</keyword>
<evidence type="ECO:0000256" key="7">
    <source>
        <dbReference type="ARBA" id="ARBA00022898"/>
    </source>
</evidence>
<comment type="subcellular location">
    <subcellularLocation>
        <location evidence="10">Cytoplasm</location>
    </subcellularLocation>
</comment>
<dbReference type="CDD" id="cd03109">
    <property type="entry name" value="DTBS"/>
    <property type="match status" value="1"/>
</dbReference>
<keyword evidence="10" id="KW-0963">Cytoplasm</keyword>
<dbReference type="InterPro" id="IPR015424">
    <property type="entry name" value="PyrdxlP-dep_Trfase"/>
</dbReference>
<dbReference type="UniPathway" id="UPA00078">
    <property type="reaction ID" value="UER00161"/>
</dbReference>
<comment type="subunit">
    <text evidence="10">Homodimer.</text>
</comment>
<dbReference type="Pfam" id="PF13500">
    <property type="entry name" value="AAA_26"/>
    <property type="match status" value="1"/>
</dbReference>
<name>A0A4D4M6R6_STRAX</name>
<comment type="cofactor">
    <cofactor evidence="1">
        <name>pyridoxal 5'-phosphate</name>
        <dbReference type="ChEBI" id="CHEBI:597326"/>
    </cofactor>
</comment>
<keyword evidence="10" id="KW-0436">Ligase</keyword>
<feature type="compositionally biased region" description="Low complexity" evidence="11">
    <location>
        <begin position="363"/>
        <end position="377"/>
    </location>
</feature>
<evidence type="ECO:0000256" key="4">
    <source>
        <dbReference type="ARBA" id="ARBA00022679"/>
    </source>
</evidence>
<dbReference type="PROSITE" id="PS00600">
    <property type="entry name" value="AA_TRANSFER_CLASS_3"/>
    <property type="match status" value="1"/>
</dbReference>
<feature type="compositionally biased region" description="Low complexity" evidence="11">
    <location>
        <begin position="315"/>
        <end position="349"/>
    </location>
</feature>
<dbReference type="SUPFAM" id="SSF53383">
    <property type="entry name" value="PLP-dependent transferases"/>
    <property type="match status" value="1"/>
</dbReference>
<dbReference type="Pfam" id="PF00202">
    <property type="entry name" value="Aminotran_3"/>
    <property type="match status" value="1"/>
</dbReference>
<comment type="pathway">
    <text evidence="10">Cofactor biosynthesis; biotin biosynthesis; biotin from 7,8-diaminononanoate: step 1/2.</text>
</comment>
<dbReference type="GO" id="GO:0030170">
    <property type="term" value="F:pyridoxal phosphate binding"/>
    <property type="evidence" value="ECO:0007669"/>
    <property type="project" value="InterPro"/>
</dbReference>
<comment type="caution">
    <text evidence="12">The sequence shown here is derived from an EMBL/GenBank/DDBJ whole genome shotgun (WGS) entry which is preliminary data.</text>
</comment>
<dbReference type="InterPro" id="IPR015422">
    <property type="entry name" value="PyrdxlP-dep_Trfase_small"/>
</dbReference>
<dbReference type="GO" id="GO:0005524">
    <property type="term" value="F:ATP binding"/>
    <property type="evidence" value="ECO:0007669"/>
    <property type="project" value="UniProtKB-UniRule"/>
</dbReference>
<dbReference type="GO" id="GO:0004141">
    <property type="term" value="F:dethiobiotin synthase activity"/>
    <property type="evidence" value="ECO:0007669"/>
    <property type="project" value="UniProtKB-UniRule"/>
</dbReference>
<evidence type="ECO:0000256" key="10">
    <source>
        <dbReference type="HAMAP-Rule" id="MF_00336"/>
    </source>
</evidence>
<evidence type="ECO:0000256" key="6">
    <source>
        <dbReference type="ARBA" id="ARBA00022756"/>
    </source>
</evidence>
<protein>
    <recommendedName>
        <fullName evidence="10">ATP-dependent dethiobiotin synthetase BioD</fullName>
        <ecNumber evidence="10">6.3.3.3</ecNumber>
    </recommendedName>
    <alternativeName>
        <fullName evidence="10">DTB synthetase</fullName>
        <shortName evidence="10">DTBS</shortName>
    </alternativeName>
    <alternativeName>
        <fullName evidence="10">Dethiobiotin synthase</fullName>
    </alternativeName>
</protein>
<proteinExistence type="inferred from homology"/>
<keyword evidence="10" id="KW-0460">Magnesium</keyword>
<comment type="catalytic activity">
    <reaction evidence="8">
        <text>(8S)-8-amino-7-oxononanoate + S-adenosyl-L-methionine = S-adenosyl-4-methylsulfanyl-2-oxobutanoate + (7R,8S)-7,8-diammoniononanoate</text>
        <dbReference type="Rhea" id="RHEA:16861"/>
        <dbReference type="ChEBI" id="CHEBI:16490"/>
        <dbReference type="ChEBI" id="CHEBI:59789"/>
        <dbReference type="ChEBI" id="CHEBI:149468"/>
        <dbReference type="ChEBI" id="CHEBI:149469"/>
        <dbReference type="EC" id="2.6.1.62"/>
    </reaction>
</comment>
<dbReference type="PANTHER" id="PTHR42684:SF17">
    <property type="entry name" value="ADENOSYLMETHIONINE-8-AMINO-7-OXONONANOATE AMINOTRANSFERASE"/>
    <property type="match status" value="1"/>
</dbReference>
<feature type="binding site" evidence="10">
    <location>
        <position position="480"/>
    </location>
    <ligand>
        <name>ATP</name>
        <dbReference type="ChEBI" id="CHEBI:30616"/>
    </ligand>
</feature>
<evidence type="ECO:0000256" key="1">
    <source>
        <dbReference type="ARBA" id="ARBA00001933"/>
    </source>
</evidence>
<dbReference type="CDD" id="cd00610">
    <property type="entry name" value="OAT_like"/>
    <property type="match status" value="1"/>
</dbReference>
<accession>A0A4D4M6R6</accession>
<dbReference type="SUPFAM" id="SSF52540">
    <property type="entry name" value="P-loop containing nucleoside triphosphate hydrolases"/>
    <property type="match status" value="1"/>
</dbReference>
<feature type="binding site" evidence="10">
    <location>
        <begin position="600"/>
        <end position="601"/>
    </location>
    <ligand>
        <name>ATP</name>
        <dbReference type="ChEBI" id="CHEBI:30616"/>
    </ligand>
</feature>
<dbReference type="GO" id="GO:0005737">
    <property type="term" value="C:cytoplasm"/>
    <property type="evidence" value="ECO:0007669"/>
    <property type="project" value="UniProtKB-SubCell"/>
</dbReference>
<feature type="region of interest" description="Disordered" evidence="11">
    <location>
        <begin position="307"/>
        <end position="385"/>
    </location>
</feature>
<keyword evidence="6 10" id="KW-0093">Biotin biosynthesis</keyword>
<feature type="binding site" evidence="10">
    <location>
        <begin position="539"/>
        <end position="542"/>
    </location>
    <ligand>
        <name>ATP</name>
        <dbReference type="ChEBI" id="CHEBI:30616"/>
    </ligand>
</feature>
<organism evidence="12 13">
    <name type="scientific">Streptomyces avermitilis</name>
    <dbReference type="NCBI Taxonomy" id="33903"/>
    <lineage>
        <taxon>Bacteria</taxon>
        <taxon>Bacillati</taxon>
        <taxon>Actinomycetota</taxon>
        <taxon>Actinomycetes</taxon>
        <taxon>Kitasatosporales</taxon>
        <taxon>Streptomycetaceae</taxon>
        <taxon>Streptomyces</taxon>
    </lineage>
</organism>
<dbReference type="Gene3D" id="3.40.640.10">
    <property type="entry name" value="Type I PLP-dependent aspartate aminotransferase-like (Major domain)"/>
    <property type="match status" value="1"/>
</dbReference>
<evidence type="ECO:0000256" key="2">
    <source>
        <dbReference type="ARBA" id="ARBA00005063"/>
    </source>
</evidence>
<gene>
    <name evidence="10" type="primary">bioD</name>
    <name evidence="12" type="ORF">SAV14893_067620</name>
</gene>
<feature type="binding site" evidence="10">
    <location>
        <begin position="442"/>
        <end position="447"/>
    </location>
    <ligand>
        <name>ATP</name>
        <dbReference type="ChEBI" id="CHEBI:30616"/>
    </ligand>
</feature>
<keyword evidence="10" id="KW-0479">Metal-binding</keyword>
<comment type="similarity">
    <text evidence="9">Belongs to the class-III pyridoxal-phosphate-dependent aminotransferase family. BioA subfamily.</text>
</comment>
<keyword evidence="10" id="KW-0547">Nucleotide-binding</keyword>
<dbReference type="GO" id="GO:0000287">
    <property type="term" value="F:magnesium ion binding"/>
    <property type="evidence" value="ECO:0007669"/>
    <property type="project" value="UniProtKB-UniRule"/>
</dbReference>
<evidence type="ECO:0000313" key="12">
    <source>
        <dbReference type="EMBL" id="GDY67369.1"/>
    </source>
</evidence>
<feature type="active site" evidence="10">
    <location>
        <position position="467"/>
    </location>
</feature>
<comment type="similarity">
    <text evidence="10">Belongs to the dethiobiotin synthetase family.</text>
</comment>
<dbReference type="GO" id="GO:0009102">
    <property type="term" value="P:biotin biosynthetic process"/>
    <property type="evidence" value="ECO:0007669"/>
    <property type="project" value="UniProtKB-UniRule"/>
</dbReference>
<keyword evidence="5" id="KW-0949">S-adenosyl-L-methionine</keyword>
<feature type="binding site" evidence="10">
    <location>
        <position position="480"/>
    </location>
    <ligand>
        <name>Mg(2+)</name>
        <dbReference type="ChEBI" id="CHEBI:18420"/>
    </ligand>
</feature>
<evidence type="ECO:0000256" key="8">
    <source>
        <dbReference type="ARBA" id="ARBA00048449"/>
    </source>
</evidence>
<dbReference type="InterPro" id="IPR005814">
    <property type="entry name" value="Aminotrans_3"/>
</dbReference>
<dbReference type="InterPro" id="IPR005815">
    <property type="entry name" value="BioA"/>
</dbReference>
<keyword evidence="10" id="KW-0067">ATP-binding</keyword>
<keyword evidence="7" id="KW-0663">Pyridoxal phosphate</keyword>
<dbReference type="AlphaFoldDB" id="A0A4D4M6R6"/>
<dbReference type="Proteomes" id="UP000302139">
    <property type="component" value="Unassembled WGS sequence"/>
</dbReference>
<dbReference type="InterPro" id="IPR004472">
    <property type="entry name" value="DTB_synth_BioD"/>
</dbReference>
<dbReference type="Gene3D" id="3.40.50.300">
    <property type="entry name" value="P-loop containing nucleotide triphosphate hydrolases"/>
    <property type="match status" value="1"/>
</dbReference>
<dbReference type="PANTHER" id="PTHR42684">
    <property type="entry name" value="ADENOSYLMETHIONINE-8-AMINO-7-OXONONANOATE AMINOTRANSFERASE"/>
    <property type="match status" value="1"/>
</dbReference>
<comment type="catalytic activity">
    <reaction evidence="10">
        <text>(7R,8S)-7,8-diammoniononanoate + CO2 + ATP = (4R,5S)-dethiobiotin + ADP + phosphate + 3 H(+)</text>
        <dbReference type="Rhea" id="RHEA:15805"/>
        <dbReference type="ChEBI" id="CHEBI:15378"/>
        <dbReference type="ChEBI" id="CHEBI:16526"/>
        <dbReference type="ChEBI" id="CHEBI:30616"/>
        <dbReference type="ChEBI" id="CHEBI:43474"/>
        <dbReference type="ChEBI" id="CHEBI:149469"/>
        <dbReference type="ChEBI" id="CHEBI:149473"/>
        <dbReference type="ChEBI" id="CHEBI:456216"/>
        <dbReference type="EC" id="6.3.3.3"/>
    </reaction>
</comment>
<dbReference type="InterPro" id="IPR015421">
    <property type="entry name" value="PyrdxlP-dep_Trfase_major"/>
</dbReference>
<comment type="cofactor">
    <cofactor evidence="10">
        <name>Mg(2+)</name>
        <dbReference type="ChEBI" id="CHEBI:18420"/>
    </cofactor>
</comment>
<dbReference type="NCBIfam" id="TIGR00347">
    <property type="entry name" value="bioD"/>
    <property type="match status" value="1"/>
</dbReference>
<dbReference type="InterPro" id="IPR027417">
    <property type="entry name" value="P-loop_NTPase"/>
</dbReference>
<dbReference type="HAMAP" id="MF_00336">
    <property type="entry name" value="BioD"/>
    <property type="match status" value="1"/>
</dbReference>
<dbReference type="NCBIfam" id="TIGR00508">
    <property type="entry name" value="bioA"/>
    <property type="match status" value="1"/>
</dbReference>
<evidence type="ECO:0000256" key="11">
    <source>
        <dbReference type="SAM" id="MobiDB-lite"/>
    </source>
</evidence>
<dbReference type="InterPro" id="IPR049704">
    <property type="entry name" value="Aminotrans_3_PPA_site"/>
</dbReference>
<evidence type="ECO:0000256" key="5">
    <source>
        <dbReference type="ARBA" id="ARBA00022691"/>
    </source>
</evidence>
<sequence length="668" mass="70695">MPDLSLAELLDLDRRHVWHPYGPMPGRQEPLVVEAASGVRLRMADGTGELIDGMSSWWSAIHGYNHPVLNEAAREQLSRMSHVMFGGLTHEPAVRLAKRLVDISPEGLEHVFLADSGSVSVEVAVKMCLQYWRSLGRPGKQRLLTWRGGYHGDTWQPMSVCDPQGGMHELWQGVLQRQVFADAPPVAYEESYADQLRELIERHADELAAVIVEPVVQGAGGMRFHSPAYLRVLREACDAHDVLLVFDEIATGFGRTGALFAADHVGVTPDVMCLGKALTGGYLTLAATLCTARVADGISRGRCRCSRTGPPSWATRSPPRWRTPRSTCCSGRTGRPRSSGSRRGCARGSPPRPTCPECGTYGSSGPSVSFSSTAPSTRRPWRPRHGPPCARACGCGRSATSSTRCRRTSRVTRMWHGSPARCARRQGKGDMSVLVITGTGTEVGKTVTTAAVAAVAVAAGRSVAVLKPAQTGVRPDERGDADEVARLAGAVTTLELARYPEPLAPATAARRAGLPPVGPHEVAEAAAKLAVEHDLVLVEGAGGLLVRFDDADGTLADAARLLDAPVLVVASAGLGTLNTTELTARELRRREIGFAGVVIGSWPESPDLASRCNLADLPAVAGAGLLGAIPAGAGAHSPVGFRAGAPGWLAPRLGGTWDADTFASAFVP</sequence>